<keyword evidence="6" id="KW-0865">Zymogen</keyword>
<keyword evidence="10" id="KW-1185">Reference proteome</keyword>
<evidence type="ECO:0000256" key="3">
    <source>
        <dbReference type="ARBA" id="ARBA00022729"/>
    </source>
</evidence>
<dbReference type="PROSITE" id="PS51767">
    <property type="entry name" value="PEPTIDASE_A1"/>
    <property type="match status" value="1"/>
</dbReference>
<keyword evidence="3" id="KW-0732">Signal</keyword>
<keyword evidence="7" id="KW-0472">Membrane</keyword>
<keyword evidence="5" id="KW-0378">Hydrolase</keyword>
<evidence type="ECO:0000256" key="4">
    <source>
        <dbReference type="ARBA" id="ARBA00022750"/>
    </source>
</evidence>
<dbReference type="GO" id="GO:0005886">
    <property type="term" value="C:plasma membrane"/>
    <property type="evidence" value="ECO:0007669"/>
    <property type="project" value="TreeGrafter"/>
</dbReference>
<evidence type="ECO:0000256" key="6">
    <source>
        <dbReference type="ARBA" id="ARBA00023145"/>
    </source>
</evidence>
<evidence type="ECO:0000256" key="2">
    <source>
        <dbReference type="ARBA" id="ARBA00022670"/>
    </source>
</evidence>
<dbReference type="GO" id="GO:0006509">
    <property type="term" value="P:membrane protein ectodomain proteolysis"/>
    <property type="evidence" value="ECO:0007669"/>
    <property type="project" value="TreeGrafter"/>
</dbReference>
<feature type="transmembrane region" description="Helical" evidence="7">
    <location>
        <begin position="446"/>
        <end position="468"/>
    </location>
</feature>
<protein>
    <submittedName>
        <fullName evidence="9">Eukaryotic aspartyl protease</fullName>
    </submittedName>
</protein>
<evidence type="ECO:0000256" key="7">
    <source>
        <dbReference type="SAM" id="Phobius"/>
    </source>
</evidence>
<gene>
    <name evidence="9" type="ORF">PHET_03228</name>
</gene>
<feature type="non-terminal residue" evidence="9">
    <location>
        <position position="1"/>
    </location>
</feature>
<keyword evidence="7" id="KW-0812">Transmembrane</keyword>
<comment type="caution">
    <text evidence="9">The sequence shown here is derived from an EMBL/GenBank/DDBJ whole genome shotgun (WGS) entry which is preliminary data.</text>
</comment>
<dbReference type="GO" id="GO:0004190">
    <property type="term" value="F:aspartic-type endopeptidase activity"/>
    <property type="evidence" value="ECO:0007669"/>
    <property type="project" value="UniProtKB-KW"/>
</dbReference>
<dbReference type="Proteomes" id="UP000748531">
    <property type="component" value="Unassembled WGS sequence"/>
</dbReference>
<dbReference type="InterPro" id="IPR001969">
    <property type="entry name" value="Aspartic_peptidase_AS"/>
</dbReference>
<evidence type="ECO:0000313" key="10">
    <source>
        <dbReference type="Proteomes" id="UP000748531"/>
    </source>
</evidence>
<dbReference type="InterPro" id="IPR021109">
    <property type="entry name" value="Peptidase_aspartic_dom_sf"/>
</dbReference>
<evidence type="ECO:0000256" key="5">
    <source>
        <dbReference type="ARBA" id="ARBA00022801"/>
    </source>
</evidence>
<dbReference type="GO" id="GO:0005802">
    <property type="term" value="C:trans-Golgi network"/>
    <property type="evidence" value="ECO:0007669"/>
    <property type="project" value="TreeGrafter"/>
</dbReference>
<dbReference type="Pfam" id="PF00026">
    <property type="entry name" value="Asp"/>
    <property type="match status" value="1"/>
</dbReference>
<proteinExistence type="inferred from homology"/>
<keyword evidence="4" id="KW-0064">Aspartyl protease</keyword>
<accession>A0A8J4T0Z6</accession>
<dbReference type="EMBL" id="LUCH01001277">
    <property type="protein sequence ID" value="KAF5403346.1"/>
    <property type="molecule type" value="Genomic_DNA"/>
</dbReference>
<feature type="domain" description="Peptidase A1" evidence="8">
    <location>
        <begin position="1"/>
        <end position="390"/>
    </location>
</feature>
<sequence length="472" mass="52130">LNLLLDTGSSDTAVASKSLQHVNRWFDPSASSTLLCSDLMQTVQYHVGSWRGYLCSDQLSFPNARGVTNQTNVQTGLKIDFAIIDEAHDFFLPNNASGWEGIVGLGFPALSVPPVKPSASNSKTPTSRLSYLALNLFPTVSRPLGLFDSLVQQWGLPDVFSLLLCGLTEQNSPKSTGERRMNGVFVAGGTKLDDSNHEQGPVLYTPIRKAWYYEIVLTDLLIENESIINDCKELNFDKTIVDSGTTNIYFPPRAHALLVNRIVTYFSRRTQAINFDPTSNFWQGRTMFCKQAASGQLGGTTGLPYALFPSIEFRMVSQSSGVNSINQVLAVTLSPQQYIRYTGRFARGDQQQDCFAFAIQRGSFGTILGATFIEGFFTIFDRNKLRVGLSNSTCNRYTNVSAVPKSQVNGFVPWNPTDQHAVPMDCAFHRPQPITWIKSFELTTTIITMGSILLTIVTVPTICIVNCIPPLK</sequence>
<dbReference type="Gene3D" id="2.40.70.10">
    <property type="entry name" value="Acid Proteases"/>
    <property type="match status" value="2"/>
</dbReference>
<comment type="similarity">
    <text evidence="1">Belongs to the peptidase A1 family.</text>
</comment>
<evidence type="ECO:0000313" key="9">
    <source>
        <dbReference type="EMBL" id="KAF5403346.1"/>
    </source>
</evidence>
<dbReference type="PANTHER" id="PTHR47965">
    <property type="entry name" value="ASPARTYL PROTEASE-RELATED"/>
    <property type="match status" value="1"/>
</dbReference>
<evidence type="ECO:0000256" key="1">
    <source>
        <dbReference type="ARBA" id="ARBA00007447"/>
    </source>
</evidence>
<evidence type="ECO:0000259" key="8">
    <source>
        <dbReference type="PROSITE" id="PS51767"/>
    </source>
</evidence>
<reference evidence="9" key="1">
    <citation type="submission" date="2019-05" db="EMBL/GenBank/DDBJ databases">
        <title>Annotation for the trematode Paragonimus heterotremus.</title>
        <authorList>
            <person name="Choi Y.-J."/>
        </authorList>
    </citation>
    <scope>NUCLEOTIDE SEQUENCE</scope>
    <source>
        <strain evidence="9">LC</strain>
    </source>
</reference>
<dbReference type="PROSITE" id="PS00141">
    <property type="entry name" value="ASP_PROTEASE"/>
    <property type="match status" value="1"/>
</dbReference>
<dbReference type="InterPro" id="IPR033121">
    <property type="entry name" value="PEPTIDASE_A1"/>
</dbReference>
<organism evidence="9 10">
    <name type="scientific">Paragonimus heterotremus</name>
    <dbReference type="NCBI Taxonomy" id="100268"/>
    <lineage>
        <taxon>Eukaryota</taxon>
        <taxon>Metazoa</taxon>
        <taxon>Spiralia</taxon>
        <taxon>Lophotrochozoa</taxon>
        <taxon>Platyhelminthes</taxon>
        <taxon>Trematoda</taxon>
        <taxon>Digenea</taxon>
        <taxon>Plagiorchiida</taxon>
        <taxon>Troglotremata</taxon>
        <taxon>Troglotrematidae</taxon>
        <taxon>Paragonimus</taxon>
    </lineage>
</organism>
<dbReference type="InterPro" id="IPR001461">
    <property type="entry name" value="Aspartic_peptidase_A1"/>
</dbReference>
<dbReference type="GO" id="GO:0005768">
    <property type="term" value="C:endosome"/>
    <property type="evidence" value="ECO:0007669"/>
    <property type="project" value="TreeGrafter"/>
</dbReference>
<dbReference type="GO" id="GO:0050435">
    <property type="term" value="P:amyloid-beta metabolic process"/>
    <property type="evidence" value="ECO:0007669"/>
    <property type="project" value="TreeGrafter"/>
</dbReference>
<dbReference type="AlphaFoldDB" id="A0A8J4T0Z6"/>
<name>A0A8J4T0Z6_9TREM</name>
<dbReference type="OrthoDB" id="2747330at2759"/>
<dbReference type="PANTHER" id="PTHR47965:SF12">
    <property type="entry name" value="ASPARTIC PROTEINASE 3-RELATED"/>
    <property type="match status" value="1"/>
</dbReference>
<keyword evidence="2 9" id="KW-0645">Protease</keyword>
<keyword evidence="7" id="KW-1133">Transmembrane helix</keyword>
<dbReference type="SUPFAM" id="SSF50630">
    <property type="entry name" value="Acid proteases"/>
    <property type="match status" value="1"/>
</dbReference>